<dbReference type="Ensembl" id="ENSTRUT00000081601.1">
    <property type="protein sequence ID" value="ENSTRUP00000084058.1"/>
    <property type="gene ID" value="ENSTRUG00000027808.1"/>
</dbReference>
<sequence>MRHPLTHAKPASVLSSAHKSVLSSSFPLFIFTNFLIFHVSCFGLCPFVNPFCQIGQLSGNRVWILQLVCLSVCLSVCLPVCLSVCLVIHSTLTSF</sequence>
<dbReference type="InParanoid" id="A0A674PEI1"/>
<reference evidence="2" key="2">
    <citation type="submission" date="2025-08" db="UniProtKB">
        <authorList>
            <consortium name="Ensembl"/>
        </authorList>
    </citation>
    <scope>IDENTIFICATION</scope>
</reference>
<dbReference type="Proteomes" id="UP000005226">
    <property type="component" value="Chromosome 18"/>
</dbReference>
<keyword evidence="1" id="KW-0812">Transmembrane</keyword>
<organism evidence="2 3">
    <name type="scientific">Takifugu rubripes</name>
    <name type="common">Japanese pufferfish</name>
    <name type="synonym">Fugu rubripes</name>
    <dbReference type="NCBI Taxonomy" id="31033"/>
    <lineage>
        <taxon>Eukaryota</taxon>
        <taxon>Metazoa</taxon>
        <taxon>Chordata</taxon>
        <taxon>Craniata</taxon>
        <taxon>Vertebrata</taxon>
        <taxon>Euteleostomi</taxon>
        <taxon>Actinopterygii</taxon>
        <taxon>Neopterygii</taxon>
        <taxon>Teleostei</taxon>
        <taxon>Neoteleostei</taxon>
        <taxon>Acanthomorphata</taxon>
        <taxon>Eupercaria</taxon>
        <taxon>Tetraodontiformes</taxon>
        <taxon>Tetradontoidea</taxon>
        <taxon>Tetraodontidae</taxon>
        <taxon>Takifugu</taxon>
    </lineage>
</organism>
<feature type="transmembrane region" description="Helical" evidence="1">
    <location>
        <begin position="28"/>
        <end position="51"/>
    </location>
</feature>
<keyword evidence="3" id="KW-1185">Reference proteome</keyword>
<accession>A0A674PEI1</accession>
<proteinExistence type="predicted"/>
<keyword evidence="1" id="KW-1133">Transmembrane helix</keyword>
<dbReference type="AlphaFoldDB" id="A0A674PEI1"/>
<feature type="transmembrane region" description="Helical" evidence="1">
    <location>
        <begin position="63"/>
        <end position="89"/>
    </location>
</feature>
<protein>
    <submittedName>
        <fullName evidence="2">Uncharacterized protein</fullName>
    </submittedName>
</protein>
<evidence type="ECO:0000313" key="3">
    <source>
        <dbReference type="Proteomes" id="UP000005226"/>
    </source>
</evidence>
<evidence type="ECO:0000256" key="1">
    <source>
        <dbReference type="SAM" id="Phobius"/>
    </source>
</evidence>
<evidence type="ECO:0000313" key="2">
    <source>
        <dbReference type="Ensembl" id="ENSTRUP00000084058.1"/>
    </source>
</evidence>
<name>A0A674PEI1_TAKRU</name>
<reference evidence="2" key="3">
    <citation type="submission" date="2025-09" db="UniProtKB">
        <authorList>
            <consortium name="Ensembl"/>
        </authorList>
    </citation>
    <scope>IDENTIFICATION</scope>
</reference>
<keyword evidence="1" id="KW-0472">Membrane</keyword>
<reference evidence="2 3" key="1">
    <citation type="journal article" date="2011" name="Genome Biol. Evol.">
        <title>Integration of the genetic map and genome assembly of fugu facilitates insights into distinct features of genome evolution in teleosts and mammals.</title>
        <authorList>
            <person name="Kai W."/>
            <person name="Kikuchi K."/>
            <person name="Tohari S."/>
            <person name="Chew A.K."/>
            <person name="Tay A."/>
            <person name="Fujiwara A."/>
            <person name="Hosoya S."/>
            <person name="Suetake H."/>
            <person name="Naruse K."/>
            <person name="Brenner S."/>
            <person name="Suzuki Y."/>
            <person name="Venkatesh B."/>
        </authorList>
    </citation>
    <scope>NUCLEOTIDE SEQUENCE [LARGE SCALE GENOMIC DNA]</scope>
</reference>